<evidence type="ECO:0000313" key="5">
    <source>
        <dbReference type="Proteomes" id="UP000235388"/>
    </source>
</evidence>
<dbReference type="Proteomes" id="UP000235392">
    <property type="component" value="Unassembled WGS sequence"/>
</dbReference>
<keyword evidence="5" id="KW-1185">Reference proteome</keyword>
<dbReference type="Gene3D" id="3.30.420.40">
    <property type="match status" value="1"/>
</dbReference>
<comment type="caution">
    <text evidence="3">The sequence shown here is derived from an EMBL/GenBank/DDBJ whole genome shotgun (WGS) entry which is preliminary data.</text>
</comment>
<dbReference type="EMBL" id="PGCI01000826">
    <property type="protein sequence ID" value="PLW14304.1"/>
    <property type="molecule type" value="Genomic_DNA"/>
</dbReference>
<evidence type="ECO:0000313" key="4">
    <source>
        <dbReference type="EMBL" id="PLW58514.1"/>
    </source>
</evidence>
<dbReference type="STRING" id="200324.A0A2N5T1P1"/>
<sequence>MEHTTSPIDTATPAEAHAESHQATRPVNGAAPRELYLCIDGGGTKTSVSIAGKSLENGGEVKILGTGQHRSSNHTGVGLEQAMVSIGEATLDALRRLPDEAELACAKSWTYEGYGAAHGRAIQPAPFARIWAGLSGVDGPEDLRVLRPALASLFGLPPSPHGDEDGLVLRVTNDCDLLSSAIERVYKTSQSSPDDVQCQGGIVLIAGTGSIATAFGPKTLPDGNSGAGQSYVLEAVGRMGGYGYLLGDEGSAYYVGHQTIKDLLGFVDRHQEPRSEKDGQVAGTSRKPMGAHDTAIERSSLLGPVRAHFQIDRLANLMAAVYAIAAEHERKLKIAELSRLVMHAAFGAQPDAFARTILERAGERLSELVRDLCALHELKPPQMVLCLGGGMWSYPQFKLLVLDIMRTQWDAHWGWVETIDQPDQLAAISLV</sequence>
<dbReference type="Proteomes" id="UP000235388">
    <property type="component" value="Unassembled WGS sequence"/>
</dbReference>
<evidence type="ECO:0008006" key="7">
    <source>
        <dbReference type="Google" id="ProtNLM"/>
    </source>
</evidence>
<feature type="region of interest" description="Disordered" evidence="1">
    <location>
        <begin position="271"/>
        <end position="290"/>
    </location>
</feature>
<organism evidence="3 5">
    <name type="scientific">Puccinia coronata f. sp. avenae</name>
    <dbReference type="NCBI Taxonomy" id="200324"/>
    <lineage>
        <taxon>Eukaryota</taxon>
        <taxon>Fungi</taxon>
        <taxon>Dikarya</taxon>
        <taxon>Basidiomycota</taxon>
        <taxon>Pucciniomycotina</taxon>
        <taxon>Pucciniomycetes</taxon>
        <taxon>Pucciniales</taxon>
        <taxon>Pucciniaceae</taxon>
        <taxon>Puccinia</taxon>
    </lineage>
</organism>
<dbReference type="PANTHER" id="PTHR43190">
    <property type="entry name" value="N-ACETYL-D-GLUCOSAMINE KINASE"/>
    <property type="match status" value="1"/>
</dbReference>
<gene>
    <name evidence="4" type="ORF">PCANC_00052</name>
    <name evidence="3" type="ORF">PCANC_06325</name>
    <name evidence="2" type="ORF">PCASD_15676</name>
</gene>
<protein>
    <recommendedName>
        <fullName evidence="7">N-acetylglucosamine kinase</fullName>
    </recommendedName>
</protein>
<dbReference type="SUPFAM" id="SSF53067">
    <property type="entry name" value="Actin-like ATPase domain"/>
    <property type="match status" value="2"/>
</dbReference>
<evidence type="ECO:0000256" key="1">
    <source>
        <dbReference type="SAM" id="MobiDB-lite"/>
    </source>
</evidence>
<accession>A0A2N5T1P1</accession>
<dbReference type="OrthoDB" id="311172at2759"/>
<reference evidence="5 6" key="1">
    <citation type="submission" date="2017-11" db="EMBL/GenBank/DDBJ databases">
        <title>De novo assembly and phasing of dikaryotic genomes from two isolates of Puccinia coronata f. sp. avenae, the causal agent of oat crown rust.</title>
        <authorList>
            <person name="Miller M.E."/>
            <person name="Zhang Y."/>
            <person name="Omidvar V."/>
            <person name="Sperschneider J."/>
            <person name="Schwessinger B."/>
            <person name="Raley C."/>
            <person name="Palmer J.M."/>
            <person name="Garnica D."/>
            <person name="Upadhyaya N."/>
            <person name="Rathjen J."/>
            <person name="Taylor J.M."/>
            <person name="Park R.F."/>
            <person name="Dodds P.N."/>
            <person name="Hirsch C.D."/>
            <person name="Kianian S.F."/>
            <person name="Figueroa M."/>
        </authorList>
    </citation>
    <scope>NUCLEOTIDE SEQUENCE [LARGE SCALE GENOMIC DNA]</scope>
    <source>
        <strain evidence="3">12NC29</strain>
        <strain evidence="2">12SD80</strain>
    </source>
</reference>
<evidence type="ECO:0000313" key="3">
    <source>
        <dbReference type="EMBL" id="PLW19402.1"/>
    </source>
</evidence>
<dbReference type="InterPro" id="IPR043129">
    <property type="entry name" value="ATPase_NBD"/>
</dbReference>
<proteinExistence type="predicted"/>
<evidence type="ECO:0000313" key="6">
    <source>
        <dbReference type="Proteomes" id="UP000235392"/>
    </source>
</evidence>
<dbReference type="AlphaFoldDB" id="A0A2N5T1P1"/>
<dbReference type="EMBL" id="PGCJ01000813">
    <property type="protein sequence ID" value="PLW19402.1"/>
    <property type="molecule type" value="Genomic_DNA"/>
</dbReference>
<name>A0A2N5T1P1_9BASI</name>
<evidence type="ECO:0000313" key="2">
    <source>
        <dbReference type="EMBL" id="PLW14304.1"/>
    </source>
</evidence>
<dbReference type="InterPro" id="IPR052519">
    <property type="entry name" value="Euk-type_GlcNAc_Kinase"/>
</dbReference>
<dbReference type="PANTHER" id="PTHR43190:SF3">
    <property type="entry name" value="N-ACETYL-D-GLUCOSAMINE KINASE"/>
    <property type="match status" value="1"/>
</dbReference>
<dbReference type="EMBL" id="PGCJ01000002">
    <property type="protein sequence ID" value="PLW58514.1"/>
    <property type="molecule type" value="Genomic_DNA"/>
</dbReference>
<feature type="region of interest" description="Disordered" evidence="1">
    <location>
        <begin position="1"/>
        <end position="27"/>
    </location>
</feature>